<reference evidence="2 3" key="1">
    <citation type="submission" date="2015-08" db="EMBL/GenBank/DDBJ databases">
        <title>Next Generation Sequencing and Analysis of the Genome of Puccinia sorghi L Schw, the Causal Agent of Maize Common Rust.</title>
        <authorList>
            <person name="Rochi L."/>
            <person name="Burguener G."/>
            <person name="Darino M."/>
            <person name="Turjanski A."/>
            <person name="Kreff E."/>
            <person name="Dieguez M.J."/>
            <person name="Sacco F."/>
        </authorList>
    </citation>
    <scope>NUCLEOTIDE SEQUENCE [LARGE SCALE GENOMIC DNA]</scope>
    <source>
        <strain evidence="2 3">RO10H11247</strain>
    </source>
</reference>
<organism evidence="2 3">
    <name type="scientific">Puccinia sorghi</name>
    <dbReference type="NCBI Taxonomy" id="27349"/>
    <lineage>
        <taxon>Eukaryota</taxon>
        <taxon>Fungi</taxon>
        <taxon>Dikarya</taxon>
        <taxon>Basidiomycota</taxon>
        <taxon>Pucciniomycotina</taxon>
        <taxon>Pucciniomycetes</taxon>
        <taxon>Pucciniales</taxon>
        <taxon>Pucciniaceae</taxon>
        <taxon>Puccinia</taxon>
    </lineage>
</organism>
<evidence type="ECO:0000256" key="1">
    <source>
        <dbReference type="SAM" id="MobiDB-lite"/>
    </source>
</evidence>
<keyword evidence="3" id="KW-1185">Reference proteome</keyword>
<evidence type="ECO:0000313" key="2">
    <source>
        <dbReference type="EMBL" id="KNZ62430.1"/>
    </source>
</evidence>
<sequence length="416" mass="45747">MPAPLKVNTSNLPPSTTVPATQHNNTSNPGRMLSSTPISASPTLASDKPLACKTSPIEPLLNSEIQEISGEEFRKTVAQTNGIVKGCLKETMPRSLRQALRNAMDICKNLAKDFQYGKSLPIEGVLKVKPIHKVGRQPPNAQSTPTSQRENLINQFPSTLVFPLQLAMGQKVRQIQQSNPKPVNPLATAHREMIWSHTVWKSAVQLPKRPNLVMESHTKSSSVPSGITTRSTTRGSKSTPAANPSPMKRKENPADYSSENDDEDGTTSPSQEHQEDHPPSDSSADHNSENVNNPSDQSIPFPPLAFSLIIPDFLCKKIHALDTKFCRGCVTKEKWNHGFEGVLYLLAFCLETPKTIKLSTANFIYHTLQKKIGQLPAVDMQHAPAKLPSKLPMFAYVEFLEQSLCNLHSNCALKLG</sequence>
<dbReference type="EMBL" id="LAVV01003010">
    <property type="protein sequence ID" value="KNZ62430.1"/>
    <property type="molecule type" value="Genomic_DNA"/>
</dbReference>
<feature type="compositionally biased region" description="Basic and acidic residues" evidence="1">
    <location>
        <begin position="272"/>
        <end position="288"/>
    </location>
</feature>
<feature type="region of interest" description="Disordered" evidence="1">
    <location>
        <begin position="1"/>
        <end position="49"/>
    </location>
</feature>
<comment type="caution">
    <text evidence="2">The sequence shown here is derived from an EMBL/GenBank/DDBJ whole genome shotgun (WGS) entry which is preliminary data.</text>
</comment>
<dbReference type="Proteomes" id="UP000037035">
    <property type="component" value="Unassembled WGS sequence"/>
</dbReference>
<gene>
    <name evidence="2" type="ORF">VP01_1270g1</name>
</gene>
<protein>
    <submittedName>
        <fullName evidence="2">Uncharacterized protein</fullName>
    </submittedName>
</protein>
<evidence type="ECO:0000313" key="3">
    <source>
        <dbReference type="Proteomes" id="UP000037035"/>
    </source>
</evidence>
<dbReference type="VEuPathDB" id="FungiDB:VP01_1270g1"/>
<feature type="compositionally biased region" description="Low complexity" evidence="1">
    <location>
        <begin position="225"/>
        <end position="239"/>
    </location>
</feature>
<proteinExistence type="predicted"/>
<accession>A0A0L6VQH3</accession>
<feature type="region of interest" description="Disordered" evidence="1">
    <location>
        <begin position="214"/>
        <end position="297"/>
    </location>
</feature>
<dbReference type="AlphaFoldDB" id="A0A0L6VQH3"/>
<name>A0A0L6VQH3_9BASI</name>
<feature type="compositionally biased region" description="Polar residues" evidence="1">
    <location>
        <begin position="7"/>
        <end position="44"/>
    </location>
</feature>